<name>A0AC61QIE3_9BACT</name>
<accession>A0AC61QIE3</accession>
<gene>
    <name evidence="1" type="ORF">E0946_05520</name>
</gene>
<keyword evidence="2" id="KW-1185">Reference proteome</keyword>
<sequence length="142" mass="16527">MASVEVEVVKEADLEQILALYKQAGWWNEPIDEKSYERVRKIISNTFCFVIARYQDRIVGMGRSISDGVSDAYIQDVVVDKDFRRQGIGEAIIHRIVQFLLEHNIRWIALISEPGSEEFYRQIGFRDMIGYTPLFLPIENIE</sequence>
<organism evidence="1 2">
    <name type="scientific">Candidatus Syntrophosphaera thermopropionivorans</name>
    <dbReference type="NCBI Taxonomy" id="2593015"/>
    <lineage>
        <taxon>Bacteria</taxon>
        <taxon>Pseudomonadati</taxon>
        <taxon>Candidatus Cloacimonadota</taxon>
        <taxon>Candidatus Cloacimonadia</taxon>
        <taxon>Candidatus Cloacimonadales</taxon>
        <taxon>Candidatus Cloacimonadaceae</taxon>
        <taxon>Candidatus Syntrophosphaera</taxon>
    </lineage>
</organism>
<evidence type="ECO:0000313" key="2">
    <source>
        <dbReference type="Proteomes" id="UP000294588"/>
    </source>
</evidence>
<dbReference type="Proteomes" id="UP000294588">
    <property type="component" value="Unassembled WGS sequence"/>
</dbReference>
<protein>
    <submittedName>
        <fullName evidence="1">N-acetyltransferase</fullName>
    </submittedName>
</protein>
<dbReference type="EMBL" id="SMOG01000018">
    <property type="protein sequence ID" value="TDF72746.1"/>
    <property type="molecule type" value="Genomic_DNA"/>
</dbReference>
<proteinExistence type="predicted"/>
<comment type="caution">
    <text evidence="1">The sequence shown here is derived from an EMBL/GenBank/DDBJ whole genome shotgun (WGS) entry which is preliminary data.</text>
</comment>
<reference evidence="1" key="1">
    <citation type="submission" date="2019-03" db="EMBL/GenBank/DDBJ databases">
        <title>Candidatus Syntrophosphaera thermopropionivorans: a novel player in syntrophic propionate oxidation during anaerobic digestion.</title>
        <authorList>
            <person name="Dyksma S."/>
        </authorList>
    </citation>
    <scope>NUCLEOTIDE SEQUENCE</scope>
    <source>
        <strain evidence="1">W5</strain>
    </source>
</reference>
<evidence type="ECO:0000313" key="1">
    <source>
        <dbReference type="EMBL" id="TDF72746.1"/>
    </source>
</evidence>